<keyword evidence="1" id="KW-0812">Transmembrane</keyword>
<dbReference type="Pfam" id="PF01757">
    <property type="entry name" value="Acyl_transf_3"/>
    <property type="match status" value="1"/>
</dbReference>
<evidence type="ECO:0000259" key="2">
    <source>
        <dbReference type="Pfam" id="PF01757"/>
    </source>
</evidence>
<dbReference type="AlphaFoldDB" id="A0AAV4PI84"/>
<dbReference type="InterPro" id="IPR002656">
    <property type="entry name" value="Acyl_transf_3_dom"/>
</dbReference>
<organism evidence="3 4">
    <name type="scientific">Caerostris extrusa</name>
    <name type="common">Bark spider</name>
    <name type="synonym">Caerostris bankana</name>
    <dbReference type="NCBI Taxonomy" id="172846"/>
    <lineage>
        <taxon>Eukaryota</taxon>
        <taxon>Metazoa</taxon>
        <taxon>Ecdysozoa</taxon>
        <taxon>Arthropoda</taxon>
        <taxon>Chelicerata</taxon>
        <taxon>Arachnida</taxon>
        <taxon>Araneae</taxon>
        <taxon>Araneomorphae</taxon>
        <taxon>Entelegynae</taxon>
        <taxon>Araneoidea</taxon>
        <taxon>Araneidae</taxon>
        <taxon>Caerostris</taxon>
    </lineage>
</organism>
<keyword evidence="1" id="KW-1133">Transmembrane helix</keyword>
<keyword evidence="1" id="KW-0472">Membrane</keyword>
<dbReference type="PANTHER" id="PTHR11161">
    <property type="entry name" value="O-ACYLTRANSFERASE"/>
    <property type="match status" value="1"/>
</dbReference>
<dbReference type="Proteomes" id="UP001054945">
    <property type="component" value="Unassembled WGS sequence"/>
</dbReference>
<feature type="domain" description="Acyltransferase 3" evidence="2">
    <location>
        <begin position="66"/>
        <end position="194"/>
    </location>
</feature>
<accession>A0AAV4PI84</accession>
<dbReference type="GO" id="GO:0016747">
    <property type="term" value="F:acyltransferase activity, transferring groups other than amino-acyl groups"/>
    <property type="evidence" value="ECO:0007669"/>
    <property type="project" value="InterPro"/>
</dbReference>
<comment type="caution">
    <text evidence="3">The sequence shown here is derived from an EMBL/GenBank/DDBJ whole genome shotgun (WGS) entry which is preliminary data.</text>
</comment>
<dbReference type="PANTHER" id="PTHR11161:SF0">
    <property type="entry name" value="O-ACYLTRANSFERASE LIKE PROTEIN"/>
    <property type="match status" value="1"/>
</dbReference>
<proteinExistence type="predicted"/>
<evidence type="ECO:0000313" key="4">
    <source>
        <dbReference type="Proteomes" id="UP001054945"/>
    </source>
</evidence>
<feature type="transmembrane region" description="Helical" evidence="1">
    <location>
        <begin position="149"/>
        <end position="169"/>
    </location>
</feature>
<keyword evidence="4" id="KW-1185">Reference proteome</keyword>
<dbReference type="EMBL" id="BPLR01004541">
    <property type="protein sequence ID" value="GIX95609.1"/>
    <property type="molecule type" value="Genomic_DNA"/>
</dbReference>
<feature type="transmembrane region" description="Helical" evidence="1">
    <location>
        <begin position="65"/>
        <end position="86"/>
    </location>
</feature>
<evidence type="ECO:0000256" key="1">
    <source>
        <dbReference type="SAM" id="Phobius"/>
    </source>
</evidence>
<dbReference type="InterPro" id="IPR052728">
    <property type="entry name" value="O2_lipid_transport_reg"/>
</dbReference>
<protein>
    <submittedName>
        <fullName evidence="3">Nose resistant to fluoxetine protein 6</fullName>
    </submittedName>
</protein>
<gene>
    <name evidence="3" type="primary">nrf-6</name>
    <name evidence="3" type="ORF">CEXT_229671</name>
</gene>
<feature type="transmembrane region" description="Helical" evidence="1">
    <location>
        <begin position="106"/>
        <end position="129"/>
    </location>
</feature>
<evidence type="ECO:0000313" key="3">
    <source>
        <dbReference type="EMBL" id="GIX95609.1"/>
    </source>
</evidence>
<name>A0AAV4PI84_CAEEX</name>
<sequence>MIRGEAYNLSNKISDEVLFNNKANENKLPEWLEKCKPFFNCFCIFTNGEKIINTTSSEGQLPCLYGIRFLSMSWVILCHSYTLLSISTRNMVDVTNLLNHWNFEIILGGGFSVDSFFVLSGFLVAYLYFKQCSKNGGKIPWLYFYIHRYIRLTPVYMIVLAYFTALYTYSNSGPQWPDYDVDANCKAGWWWNLLYISNFQSEKITVCLGAGI</sequence>
<reference evidence="3 4" key="1">
    <citation type="submission" date="2021-06" db="EMBL/GenBank/DDBJ databases">
        <title>Caerostris extrusa draft genome.</title>
        <authorList>
            <person name="Kono N."/>
            <person name="Arakawa K."/>
        </authorList>
    </citation>
    <scope>NUCLEOTIDE SEQUENCE [LARGE SCALE GENOMIC DNA]</scope>
</reference>